<dbReference type="OrthoDB" id="9131330at2"/>
<dbReference type="Proteomes" id="UP000199706">
    <property type="component" value="Unassembled WGS sequence"/>
</dbReference>
<dbReference type="AlphaFoldDB" id="A0A1G7YAQ1"/>
<sequence>MQPTPQTLQSILSSTTLAWARTFSAPADEQDFGSDDDGVFALNPSRVTIETSVTIAGKTYGVTYQQNHGRVYRSPADESGLAWVLFQLTLMFGEHFAFEGNAHQEEQIEAFFIDGSGRTTNVGKFAAQILARLDVVAERAAEAFVQPVLEAA</sequence>
<organism evidence="1 2">
    <name type="scientific">Paraburkholderia phenazinium</name>
    <dbReference type="NCBI Taxonomy" id="60549"/>
    <lineage>
        <taxon>Bacteria</taxon>
        <taxon>Pseudomonadati</taxon>
        <taxon>Pseudomonadota</taxon>
        <taxon>Betaproteobacteria</taxon>
        <taxon>Burkholderiales</taxon>
        <taxon>Burkholderiaceae</taxon>
        <taxon>Paraburkholderia</taxon>
    </lineage>
</organism>
<dbReference type="EMBL" id="FNCJ01000006">
    <property type="protein sequence ID" value="SDG93562.1"/>
    <property type="molecule type" value="Genomic_DNA"/>
</dbReference>
<protein>
    <submittedName>
        <fullName evidence="1">Uncharacterized protein</fullName>
    </submittedName>
</protein>
<proteinExistence type="predicted"/>
<accession>A0A1G7YAQ1</accession>
<dbReference type="RefSeq" id="WP_090685395.1">
    <property type="nucleotide sequence ID" value="NZ_FNCJ01000006.1"/>
</dbReference>
<evidence type="ECO:0000313" key="1">
    <source>
        <dbReference type="EMBL" id="SDG93562.1"/>
    </source>
</evidence>
<name>A0A1G7YAQ1_9BURK</name>
<reference evidence="1 2" key="1">
    <citation type="submission" date="2016-10" db="EMBL/GenBank/DDBJ databases">
        <authorList>
            <person name="de Groot N.N."/>
        </authorList>
    </citation>
    <scope>NUCLEOTIDE SEQUENCE [LARGE SCALE GENOMIC DNA]</scope>
    <source>
        <strain evidence="1 2">LMG 2247</strain>
    </source>
</reference>
<evidence type="ECO:0000313" key="2">
    <source>
        <dbReference type="Proteomes" id="UP000199706"/>
    </source>
</evidence>
<gene>
    <name evidence="1" type="ORF">SAMN05216466_106110</name>
</gene>